<feature type="transmembrane region" description="Helical" evidence="5">
    <location>
        <begin position="12"/>
        <end position="34"/>
    </location>
</feature>
<evidence type="ECO:0000256" key="2">
    <source>
        <dbReference type="ARBA" id="ARBA00009370"/>
    </source>
</evidence>
<reference evidence="7 8" key="1">
    <citation type="submission" date="2020-10" db="EMBL/GenBank/DDBJ databases">
        <title>Bacillus sp. HD4P25, an endophyte from a halophyte.</title>
        <authorList>
            <person name="Sun J.-Q."/>
        </authorList>
    </citation>
    <scope>NUCLEOTIDE SEQUENCE [LARGE SCALE GENOMIC DNA]</scope>
    <source>
        <strain evidence="7 8">YIM 93174</strain>
    </source>
</reference>
<evidence type="ECO:0000313" key="8">
    <source>
        <dbReference type="Proteomes" id="UP001516662"/>
    </source>
</evidence>
<dbReference type="PROSITE" id="PS00501">
    <property type="entry name" value="SPASE_I_1"/>
    <property type="match status" value="1"/>
</dbReference>
<dbReference type="InterPro" id="IPR019756">
    <property type="entry name" value="Pept_S26A_signal_pept_1_Ser-AS"/>
</dbReference>
<keyword evidence="3 5" id="KW-0645">Protease</keyword>
<organism evidence="7 8">
    <name type="scientific">Litchfieldia luteola</name>
    <dbReference type="NCBI Taxonomy" id="682179"/>
    <lineage>
        <taxon>Bacteria</taxon>
        <taxon>Bacillati</taxon>
        <taxon>Bacillota</taxon>
        <taxon>Bacilli</taxon>
        <taxon>Bacillales</taxon>
        <taxon>Bacillaceae</taxon>
        <taxon>Litchfieldia</taxon>
    </lineage>
</organism>
<feature type="domain" description="Peptidase S26" evidence="6">
    <location>
        <begin position="9"/>
        <end position="185"/>
    </location>
</feature>
<comment type="caution">
    <text evidence="7">The sequence shown here is derived from an EMBL/GenBank/DDBJ whole genome shotgun (WGS) entry which is preliminary data.</text>
</comment>
<dbReference type="GO" id="GO:0009003">
    <property type="term" value="F:signal peptidase activity"/>
    <property type="evidence" value="ECO:0007669"/>
    <property type="project" value="UniProtKB-EC"/>
</dbReference>
<keyword evidence="5" id="KW-0472">Membrane</keyword>
<evidence type="ECO:0000256" key="1">
    <source>
        <dbReference type="ARBA" id="ARBA00004401"/>
    </source>
</evidence>
<dbReference type="CDD" id="cd06530">
    <property type="entry name" value="S26_SPase_I"/>
    <property type="match status" value="1"/>
</dbReference>
<proteinExistence type="inferred from homology"/>
<comment type="similarity">
    <text evidence="2 5">Belongs to the peptidase S26 family.</text>
</comment>
<dbReference type="NCBIfam" id="TIGR02227">
    <property type="entry name" value="sigpep_I_bact"/>
    <property type="match status" value="1"/>
</dbReference>
<keyword evidence="8" id="KW-1185">Reference proteome</keyword>
<dbReference type="SUPFAM" id="SSF51306">
    <property type="entry name" value="LexA/Signal peptidase"/>
    <property type="match status" value="1"/>
</dbReference>
<comment type="catalytic activity">
    <reaction evidence="5">
        <text>Cleavage of hydrophobic, N-terminal signal or leader sequences from secreted and periplasmic proteins.</text>
        <dbReference type="EC" id="3.4.21.89"/>
    </reaction>
</comment>
<dbReference type="InterPro" id="IPR036286">
    <property type="entry name" value="LexA/Signal_pep-like_sf"/>
</dbReference>
<keyword evidence="4 5" id="KW-0378">Hydrolase</keyword>
<dbReference type="InterPro" id="IPR000223">
    <property type="entry name" value="Pept_S26A_signal_pept_1"/>
</dbReference>
<keyword evidence="5" id="KW-1133">Transmembrane helix</keyword>
<dbReference type="PANTHER" id="PTHR43390:SF1">
    <property type="entry name" value="CHLOROPLAST PROCESSING PEPTIDASE"/>
    <property type="match status" value="1"/>
</dbReference>
<evidence type="ECO:0000256" key="5">
    <source>
        <dbReference type="RuleBase" id="RU362042"/>
    </source>
</evidence>
<dbReference type="Pfam" id="PF10502">
    <property type="entry name" value="Peptidase_S26"/>
    <property type="match status" value="1"/>
</dbReference>
<evidence type="ECO:0000313" key="7">
    <source>
        <dbReference type="EMBL" id="MBE4907185.1"/>
    </source>
</evidence>
<dbReference type="Gene3D" id="2.10.109.10">
    <property type="entry name" value="Umud Fragment, subunit A"/>
    <property type="match status" value="1"/>
</dbReference>
<sequence length="193" mass="22096">MNKLVKEVFDWVKSILIAVIVIFLISTFITQHYAVNGESMEPTLEGNEPNQDRVLINKLAKPDYGDIVIVDSRLERERSLKDEIIDNPLVKLFNDNSTETSFWIKRVIGLPGDLIESRNGSIYRNGEKLEESFILEEMTISFEPVVVPKDAIYLMGDNRNNSLDSTEVGPFPISNIIGEVYIRFYPFSRFGLF</sequence>
<dbReference type="PANTHER" id="PTHR43390">
    <property type="entry name" value="SIGNAL PEPTIDASE I"/>
    <property type="match status" value="1"/>
</dbReference>
<dbReference type="EMBL" id="JADCLJ010000007">
    <property type="protein sequence ID" value="MBE4907185.1"/>
    <property type="molecule type" value="Genomic_DNA"/>
</dbReference>
<comment type="subcellular location">
    <subcellularLocation>
        <location evidence="1">Cell membrane</location>
        <topology evidence="1">Single-pass type II membrane protein</topology>
    </subcellularLocation>
    <subcellularLocation>
        <location evidence="5">Membrane</location>
        <topology evidence="5">Single-pass type II membrane protein</topology>
    </subcellularLocation>
</comment>
<dbReference type="Proteomes" id="UP001516662">
    <property type="component" value="Unassembled WGS sequence"/>
</dbReference>
<name>A0ABR9QFC5_9BACI</name>
<dbReference type="PRINTS" id="PR00727">
    <property type="entry name" value="LEADERPTASE"/>
</dbReference>
<evidence type="ECO:0000256" key="4">
    <source>
        <dbReference type="ARBA" id="ARBA00022801"/>
    </source>
</evidence>
<protein>
    <recommendedName>
        <fullName evidence="5">Signal peptidase I</fullName>
        <ecNumber evidence="5">3.4.21.89</ecNumber>
    </recommendedName>
</protein>
<dbReference type="InterPro" id="IPR019533">
    <property type="entry name" value="Peptidase_S26"/>
</dbReference>
<keyword evidence="5" id="KW-0812">Transmembrane</keyword>
<dbReference type="RefSeq" id="WP_193534659.1">
    <property type="nucleotide sequence ID" value="NZ_JADCLJ010000007.1"/>
</dbReference>
<dbReference type="EC" id="3.4.21.89" evidence="5"/>
<gene>
    <name evidence="7" type="primary">lepB</name>
    <name evidence="7" type="ORF">IMZ08_03815</name>
</gene>
<evidence type="ECO:0000259" key="6">
    <source>
        <dbReference type="Pfam" id="PF10502"/>
    </source>
</evidence>
<accession>A0ABR9QFC5</accession>
<evidence type="ECO:0000256" key="3">
    <source>
        <dbReference type="ARBA" id="ARBA00022670"/>
    </source>
</evidence>